<accession>A0A383DH13</accession>
<feature type="transmembrane region" description="Helical" evidence="1">
    <location>
        <begin position="80"/>
        <end position="101"/>
    </location>
</feature>
<evidence type="ECO:0000313" key="2">
    <source>
        <dbReference type="EMBL" id="SVE43138.1"/>
    </source>
</evidence>
<reference evidence="2" key="1">
    <citation type="submission" date="2018-05" db="EMBL/GenBank/DDBJ databases">
        <authorList>
            <person name="Lanie J.A."/>
            <person name="Ng W.-L."/>
            <person name="Kazmierczak K.M."/>
            <person name="Andrzejewski T.M."/>
            <person name="Davidsen T.M."/>
            <person name="Wayne K.J."/>
            <person name="Tettelin H."/>
            <person name="Glass J.I."/>
            <person name="Rusch D."/>
            <person name="Podicherti R."/>
            <person name="Tsui H.-C.T."/>
            <person name="Winkler M.E."/>
        </authorList>
    </citation>
    <scope>NUCLEOTIDE SEQUENCE</scope>
</reference>
<gene>
    <name evidence="2" type="ORF">METZ01_LOCUS495992</name>
</gene>
<feature type="transmembrane region" description="Helical" evidence="1">
    <location>
        <begin position="41"/>
        <end position="68"/>
    </location>
</feature>
<evidence type="ECO:0000256" key="1">
    <source>
        <dbReference type="SAM" id="Phobius"/>
    </source>
</evidence>
<feature type="non-terminal residue" evidence="2">
    <location>
        <position position="110"/>
    </location>
</feature>
<dbReference type="AlphaFoldDB" id="A0A383DH13"/>
<keyword evidence="1" id="KW-0812">Transmembrane</keyword>
<name>A0A383DH13_9ZZZZ</name>
<keyword evidence="1" id="KW-1133">Transmembrane helix</keyword>
<dbReference type="EMBL" id="UINC01216832">
    <property type="protein sequence ID" value="SVE43138.1"/>
    <property type="molecule type" value="Genomic_DNA"/>
</dbReference>
<proteinExistence type="predicted"/>
<organism evidence="2">
    <name type="scientific">marine metagenome</name>
    <dbReference type="NCBI Taxonomy" id="408172"/>
    <lineage>
        <taxon>unclassified sequences</taxon>
        <taxon>metagenomes</taxon>
        <taxon>ecological metagenomes</taxon>
    </lineage>
</organism>
<keyword evidence="1" id="KW-0472">Membrane</keyword>
<evidence type="ECO:0008006" key="3">
    <source>
        <dbReference type="Google" id="ProtNLM"/>
    </source>
</evidence>
<protein>
    <recommendedName>
        <fullName evidence="3">DUF420 domain-containing protein</fullName>
    </recommendedName>
</protein>
<sequence length="110" mass="12159">MCVVGLSVLMLADTAYLLLHRMAEAVGWIRLGGTELVLPKFYQAMILSHTGIGVLLVILAAAFVEWHLPQVWRRHRRRAISTGLLTVVFGCTLLITGLFILSEANSRDNA</sequence>